<dbReference type="Pfam" id="PF13173">
    <property type="entry name" value="AAA_14"/>
    <property type="match status" value="1"/>
</dbReference>
<dbReference type="AlphaFoldDB" id="A0A9D1PVG2"/>
<dbReference type="Proteomes" id="UP000886752">
    <property type="component" value="Unassembled WGS sequence"/>
</dbReference>
<gene>
    <name evidence="3" type="ORF">H9894_02110</name>
</gene>
<evidence type="ECO:0000313" key="4">
    <source>
        <dbReference type="Proteomes" id="UP000886752"/>
    </source>
</evidence>
<dbReference type="SUPFAM" id="SSF52540">
    <property type="entry name" value="P-loop containing nucleoside triphosphate hydrolases"/>
    <property type="match status" value="1"/>
</dbReference>
<evidence type="ECO:0000313" key="3">
    <source>
        <dbReference type="EMBL" id="HIV99970.1"/>
    </source>
</evidence>
<reference evidence="3" key="2">
    <citation type="submission" date="2021-04" db="EMBL/GenBank/DDBJ databases">
        <authorList>
            <person name="Gilroy R."/>
        </authorList>
    </citation>
    <scope>NUCLEOTIDE SEQUENCE</scope>
    <source>
        <strain evidence="3">ChiHecec2B26-446</strain>
    </source>
</reference>
<protein>
    <submittedName>
        <fullName evidence="3">ATP-binding protein</fullName>
    </submittedName>
</protein>
<keyword evidence="3" id="KW-0547">Nucleotide-binding</keyword>
<dbReference type="Pfam" id="PF13635">
    <property type="entry name" value="DUF4143"/>
    <property type="match status" value="1"/>
</dbReference>
<dbReference type="EMBL" id="DXHV01000025">
    <property type="protein sequence ID" value="HIV99970.1"/>
    <property type="molecule type" value="Genomic_DNA"/>
</dbReference>
<accession>A0A9D1PVG2</accession>
<dbReference type="InterPro" id="IPR025420">
    <property type="entry name" value="DUF4143"/>
</dbReference>
<dbReference type="PANTHER" id="PTHR33295:SF20">
    <property type="entry name" value="ATPASE"/>
    <property type="match status" value="1"/>
</dbReference>
<sequence length="402" mass="46608">MIARPLYLNALRSLRNVPLVKILAGVRRCGKSTILAMLREDLIASGIPEERIVWRTYTSEHIDHALDDREMYLDIRERTKGRGFCYLLLDEVQEIENWEKAINSLLEEGDTDIYVTGSNSRLMVSEISTYLSGRYVSIPVFPLSFGEYLDFRAAGHDPQTDPKKLFDAYLRTGGFPVIAANTFDVQTACQIVEGIFASVVEHDIARRYHIARYELFTRVVNYVLENVGKTFSANAIVKFLRAEGRSLTVESVYNYLAWLEKAFVVSRCRRYDLQGNVVLKTQEKFFVVDSGFKYCRLGFNRKSIASMLENIIYFELKRRKYDVYIGKDGTREIDFIAMQKDERLYVQVCRQLPEDSDRETASLLAIRDQYPKYVVTMEDLPAYNEKGVRIMHIADFLLQEKW</sequence>
<reference evidence="3" key="1">
    <citation type="journal article" date="2021" name="PeerJ">
        <title>Extensive microbial diversity within the chicken gut microbiome revealed by metagenomics and culture.</title>
        <authorList>
            <person name="Gilroy R."/>
            <person name="Ravi A."/>
            <person name="Getino M."/>
            <person name="Pursley I."/>
            <person name="Horton D.L."/>
            <person name="Alikhan N.F."/>
            <person name="Baker D."/>
            <person name="Gharbi K."/>
            <person name="Hall N."/>
            <person name="Watson M."/>
            <person name="Adriaenssens E.M."/>
            <person name="Foster-Nyarko E."/>
            <person name="Jarju S."/>
            <person name="Secka A."/>
            <person name="Antonio M."/>
            <person name="Oren A."/>
            <person name="Chaudhuri R.R."/>
            <person name="La Ragione R."/>
            <person name="Hildebrand F."/>
            <person name="Pallen M.J."/>
        </authorList>
    </citation>
    <scope>NUCLEOTIDE SEQUENCE</scope>
    <source>
        <strain evidence="3">ChiHecec2B26-446</strain>
    </source>
</reference>
<evidence type="ECO:0000259" key="1">
    <source>
        <dbReference type="Pfam" id="PF13173"/>
    </source>
</evidence>
<proteinExistence type="predicted"/>
<dbReference type="InterPro" id="IPR041682">
    <property type="entry name" value="AAA_14"/>
</dbReference>
<dbReference type="InterPro" id="IPR027417">
    <property type="entry name" value="P-loop_NTPase"/>
</dbReference>
<keyword evidence="3" id="KW-0067">ATP-binding</keyword>
<dbReference type="GO" id="GO:0005524">
    <property type="term" value="F:ATP binding"/>
    <property type="evidence" value="ECO:0007669"/>
    <property type="project" value="UniProtKB-KW"/>
</dbReference>
<evidence type="ECO:0000259" key="2">
    <source>
        <dbReference type="Pfam" id="PF13635"/>
    </source>
</evidence>
<dbReference type="PANTHER" id="PTHR33295">
    <property type="entry name" value="ATPASE"/>
    <property type="match status" value="1"/>
</dbReference>
<feature type="domain" description="AAA" evidence="1">
    <location>
        <begin position="20"/>
        <end position="149"/>
    </location>
</feature>
<organism evidence="3 4">
    <name type="scientific">Candidatus Desulfovibrio intestinipullorum</name>
    <dbReference type="NCBI Taxonomy" id="2838536"/>
    <lineage>
        <taxon>Bacteria</taxon>
        <taxon>Pseudomonadati</taxon>
        <taxon>Thermodesulfobacteriota</taxon>
        <taxon>Desulfovibrionia</taxon>
        <taxon>Desulfovibrionales</taxon>
        <taxon>Desulfovibrionaceae</taxon>
        <taxon>Desulfovibrio</taxon>
    </lineage>
</organism>
<name>A0A9D1PVG2_9BACT</name>
<comment type="caution">
    <text evidence="3">The sequence shown here is derived from an EMBL/GenBank/DDBJ whole genome shotgun (WGS) entry which is preliminary data.</text>
</comment>
<feature type="domain" description="DUF4143" evidence="2">
    <location>
        <begin position="201"/>
        <end position="348"/>
    </location>
</feature>